<name>A0A8X7BUE3_9ARAC</name>
<protein>
    <submittedName>
        <fullName evidence="1">Uncharacterized protein</fullName>
    </submittedName>
</protein>
<evidence type="ECO:0000313" key="1">
    <source>
        <dbReference type="EMBL" id="GFY45286.1"/>
    </source>
</evidence>
<proteinExistence type="predicted"/>
<dbReference type="EMBL" id="BMAV01004745">
    <property type="protein sequence ID" value="GFY45286.1"/>
    <property type="molecule type" value="Genomic_DNA"/>
</dbReference>
<reference evidence="1" key="1">
    <citation type="submission" date="2020-08" db="EMBL/GenBank/DDBJ databases">
        <title>Multicomponent nature underlies the extraordinary mechanical properties of spider dragline silk.</title>
        <authorList>
            <person name="Kono N."/>
            <person name="Nakamura H."/>
            <person name="Mori M."/>
            <person name="Yoshida Y."/>
            <person name="Ohtoshi R."/>
            <person name="Malay A.D."/>
            <person name="Moran D.A.P."/>
            <person name="Tomita M."/>
            <person name="Numata K."/>
            <person name="Arakawa K."/>
        </authorList>
    </citation>
    <scope>NUCLEOTIDE SEQUENCE</scope>
</reference>
<keyword evidence="2" id="KW-1185">Reference proteome</keyword>
<evidence type="ECO:0000313" key="2">
    <source>
        <dbReference type="Proteomes" id="UP000886998"/>
    </source>
</evidence>
<sequence length="91" mass="9818">MSSVRVEELRPASGTCPVSGRQNFFLRKGHVQGRTLSSVGSMSSVRSMSSGYEAELSSFVRDMSSRRVTEICPASGACPVCGWQYSVVHQG</sequence>
<accession>A0A8X7BUE3</accession>
<dbReference type="Proteomes" id="UP000886998">
    <property type="component" value="Unassembled WGS sequence"/>
</dbReference>
<gene>
    <name evidence="1" type="ORF">TNIN_297541</name>
</gene>
<dbReference type="AlphaFoldDB" id="A0A8X7BUE3"/>
<organism evidence="1 2">
    <name type="scientific">Trichonephila inaurata madagascariensis</name>
    <dbReference type="NCBI Taxonomy" id="2747483"/>
    <lineage>
        <taxon>Eukaryota</taxon>
        <taxon>Metazoa</taxon>
        <taxon>Ecdysozoa</taxon>
        <taxon>Arthropoda</taxon>
        <taxon>Chelicerata</taxon>
        <taxon>Arachnida</taxon>
        <taxon>Araneae</taxon>
        <taxon>Araneomorphae</taxon>
        <taxon>Entelegynae</taxon>
        <taxon>Araneoidea</taxon>
        <taxon>Nephilidae</taxon>
        <taxon>Trichonephila</taxon>
        <taxon>Trichonephila inaurata</taxon>
    </lineage>
</organism>
<comment type="caution">
    <text evidence="1">The sequence shown here is derived from an EMBL/GenBank/DDBJ whole genome shotgun (WGS) entry which is preliminary data.</text>
</comment>